<proteinExistence type="predicted"/>
<gene>
    <name evidence="1" type="ORF">PG999_006015</name>
</gene>
<comment type="caution">
    <text evidence="1">The sequence shown here is derived from an EMBL/GenBank/DDBJ whole genome shotgun (WGS) entry which is preliminary data.</text>
</comment>
<sequence>MATGTSPAVPPTKGSKLWFAEKLSRKQTMLTYALATVASGRLLWILSSTIGQRRQHQISISLGTSKPAPALPVAQLAVWAVFWPAAYVGLRAGERWAEKAVRESGIDRPGDLPTFFTMQLIVFLASAAAFAAGTQAAAVPRQGTDNPRLAQFRIFSDVGCSNLNEGFYTVDRDQTGTCSQLNNVPVESLKLEGQQPAGAGCELHIYYSEDCTGKAVTANLGVCNDATEAGPTGAAPTWNSWQMVCPSPSA</sequence>
<evidence type="ECO:0000313" key="1">
    <source>
        <dbReference type="EMBL" id="KAK8113946.1"/>
    </source>
</evidence>
<dbReference type="Proteomes" id="UP001392437">
    <property type="component" value="Unassembled WGS sequence"/>
</dbReference>
<organism evidence="1 2">
    <name type="scientific">Apiospora kogelbergensis</name>
    <dbReference type="NCBI Taxonomy" id="1337665"/>
    <lineage>
        <taxon>Eukaryota</taxon>
        <taxon>Fungi</taxon>
        <taxon>Dikarya</taxon>
        <taxon>Ascomycota</taxon>
        <taxon>Pezizomycotina</taxon>
        <taxon>Sordariomycetes</taxon>
        <taxon>Xylariomycetidae</taxon>
        <taxon>Amphisphaeriales</taxon>
        <taxon>Apiosporaceae</taxon>
        <taxon>Apiospora</taxon>
    </lineage>
</organism>
<accession>A0AAW0QSV9</accession>
<evidence type="ECO:0000313" key="2">
    <source>
        <dbReference type="Proteomes" id="UP001392437"/>
    </source>
</evidence>
<dbReference type="EMBL" id="JAQQWP010000006">
    <property type="protein sequence ID" value="KAK8113946.1"/>
    <property type="molecule type" value="Genomic_DNA"/>
</dbReference>
<reference evidence="1 2" key="1">
    <citation type="submission" date="2023-01" db="EMBL/GenBank/DDBJ databases">
        <title>Analysis of 21 Apiospora genomes using comparative genomics revels a genus with tremendous synthesis potential of carbohydrate active enzymes and secondary metabolites.</title>
        <authorList>
            <person name="Sorensen T."/>
        </authorList>
    </citation>
    <scope>NUCLEOTIDE SEQUENCE [LARGE SCALE GENOMIC DNA]</scope>
    <source>
        <strain evidence="1 2">CBS 117206</strain>
    </source>
</reference>
<protein>
    <submittedName>
        <fullName evidence="1">Uncharacterized protein</fullName>
    </submittedName>
</protein>
<keyword evidence="2" id="KW-1185">Reference proteome</keyword>
<name>A0AAW0QSV9_9PEZI</name>
<dbReference type="AlphaFoldDB" id="A0AAW0QSV9"/>